<proteinExistence type="predicted"/>
<accession>A0AAU7C939</accession>
<organism evidence="2">
    <name type="scientific">Singulisphaera sp. Ch08</name>
    <dbReference type="NCBI Taxonomy" id="3120278"/>
    <lineage>
        <taxon>Bacteria</taxon>
        <taxon>Pseudomonadati</taxon>
        <taxon>Planctomycetota</taxon>
        <taxon>Planctomycetia</taxon>
        <taxon>Isosphaerales</taxon>
        <taxon>Isosphaeraceae</taxon>
        <taxon>Singulisphaera</taxon>
    </lineage>
</organism>
<feature type="transmembrane region" description="Helical" evidence="1">
    <location>
        <begin position="86"/>
        <end position="107"/>
    </location>
</feature>
<keyword evidence="1" id="KW-1133">Transmembrane helix</keyword>
<keyword evidence="1" id="KW-0472">Membrane</keyword>
<evidence type="ECO:0000313" key="2">
    <source>
        <dbReference type="EMBL" id="XBH01761.1"/>
    </source>
</evidence>
<reference evidence="2" key="1">
    <citation type="submission" date="2024-05" db="EMBL/GenBank/DDBJ databases">
        <title>Planctomycetes of the genus Singulisphaera possess chitinolytic capabilities.</title>
        <authorList>
            <person name="Ivanova A."/>
        </authorList>
    </citation>
    <scope>NUCLEOTIDE SEQUENCE</scope>
    <source>
        <strain evidence="2">Ch08T</strain>
    </source>
</reference>
<feature type="transmembrane region" description="Helical" evidence="1">
    <location>
        <begin position="114"/>
        <end position="132"/>
    </location>
</feature>
<name>A0AAU7C939_9BACT</name>
<evidence type="ECO:0000256" key="1">
    <source>
        <dbReference type="SAM" id="Phobius"/>
    </source>
</evidence>
<dbReference type="AlphaFoldDB" id="A0AAU7C939"/>
<gene>
    <name evidence="2" type="ORF">V5E97_25875</name>
</gene>
<protein>
    <submittedName>
        <fullName evidence="2">Uncharacterized protein</fullName>
    </submittedName>
</protein>
<sequence>MFASMGLFVLLVGLFPNLRPPPAAALPMAICWLTLPAWGLLRHLTRKSKSDVQPRSQGTSTQVGLFFVFMLGVGLAYYFWANHLGVNPLVLIGTLLVIEGLGGVIVSLTEWWRLSHAGVSFGLITGGFSLPFVDKFSVAVPVGGTFLMGSVLSAGVLYWQLRCERIVSPTDLSTTRSQ</sequence>
<feature type="transmembrane region" description="Helical" evidence="1">
    <location>
        <begin position="24"/>
        <end position="41"/>
    </location>
</feature>
<dbReference type="RefSeq" id="WP_406694506.1">
    <property type="nucleotide sequence ID" value="NZ_CP155447.1"/>
</dbReference>
<feature type="transmembrane region" description="Helical" evidence="1">
    <location>
        <begin position="138"/>
        <end position="159"/>
    </location>
</feature>
<feature type="transmembrane region" description="Helical" evidence="1">
    <location>
        <begin position="62"/>
        <end position="80"/>
    </location>
</feature>
<dbReference type="EMBL" id="CP155447">
    <property type="protein sequence ID" value="XBH01761.1"/>
    <property type="molecule type" value="Genomic_DNA"/>
</dbReference>
<keyword evidence="1" id="KW-0812">Transmembrane</keyword>